<evidence type="ECO:0000256" key="1">
    <source>
        <dbReference type="SAM" id="MobiDB-lite"/>
    </source>
</evidence>
<reference evidence="2 3" key="1">
    <citation type="submission" date="2012-10" db="EMBL/GenBank/DDBJ databases">
        <title>Genome sequence of Vibrio Cholerae HENC-02.</title>
        <authorList>
            <person name="Eppinger M."/>
            <person name="Hasan N.A."/>
            <person name="Sengamalay N."/>
            <person name="Hine E."/>
            <person name="Su Q."/>
            <person name="Daugherty S.C."/>
            <person name="Young S."/>
            <person name="Sadzewicz L."/>
            <person name="Tallon L."/>
            <person name="Cebula T.A."/>
            <person name="Ravel J."/>
            <person name="Colwell R.R."/>
        </authorList>
    </citation>
    <scope>NUCLEOTIDE SEQUENCE [LARGE SCALE GENOMIC DNA]</scope>
    <source>
        <strain evidence="2 3">HENC-02</strain>
    </source>
</reference>
<comment type="caution">
    <text evidence="2">The sequence shown here is derived from an EMBL/GenBank/DDBJ whole genome shotgun (WGS) entry which is preliminary data.</text>
</comment>
<protein>
    <submittedName>
        <fullName evidence="2">Bacterioferritin</fullName>
    </submittedName>
</protein>
<feature type="non-terminal residue" evidence="2">
    <location>
        <position position="1"/>
    </location>
</feature>
<dbReference type="AlphaFoldDB" id="A0A454D1A6"/>
<feature type="region of interest" description="Disordered" evidence="1">
    <location>
        <begin position="1"/>
        <end position="23"/>
    </location>
</feature>
<feature type="compositionally biased region" description="Polar residues" evidence="1">
    <location>
        <begin position="1"/>
        <end position="10"/>
    </location>
</feature>
<name>A0A454D1A6_VIBHA</name>
<organism evidence="2 3">
    <name type="scientific">Vibrio harveyi</name>
    <name type="common">Beneckea harveyi</name>
    <dbReference type="NCBI Taxonomy" id="669"/>
    <lineage>
        <taxon>Bacteria</taxon>
        <taxon>Pseudomonadati</taxon>
        <taxon>Pseudomonadota</taxon>
        <taxon>Gammaproteobacteria</taxon>
        <taxon>Vibrionales</taxon>
        <taxon>Vibrionaceae</taxon>
        <taxon>Vibrio</taxon>
    </lineage>
</organism>
<evidence type="ECO:0000313" key="3">
    <source>
        <dbReference type="Proteomes" id="UP000008367"/>
    </source>
</evidence>
<dbReference type="Proteomes" id="UP000008367">
    <property type="component" value="Unassembled WGS sequence"/>
</dbReference>
<evidence type="ECO:0000313" key="2">
    <source>
        <dbReference type="EMBL" id="EKM32384.1"/>
    </source>
</evidence>
<sequence>RFEARNGSNPRSKRCDRLCGGYP</sequence>
<dbReference type="EMBL" id="AJSR01000753">
    <property type="protein sequence ID" value="EKM32384.1"/>
    <property type="molecule type" value="Genomic_DNA"/>
</dbReference>
<gene>
    <name evidence="2" type="primary">bfr</name>
    <name evidence="2" type="ORF">VCHENC02_2053B</name>
</gene>
<accession>A0A454D1A6</accession>
<proteinExistence type="predicted"/>